<protein>
    <submittedName>
        <fullName evidence="1">Uncharacterized protein</fullName>
    </submittedName>
</protein>
<evidence type="ECO:0000313" key="1">
    <source>
        <dbReference type="EMBL" id="CAB0017902.1"/>
    </source>
</evidence>
<proteinExistence type="predicted"/>
<reference evidence="1 2" key="1">
    <citation type="submission" date="2020-02" db="EMBL/GenBank/DDBJ databases">
        <authorList>
            <person name="Ferguson B K."/>
        </authorList>
    </citation>
    <scope>NUCLEOTIDE SEQUENCE [LARGE SCALE GENOMIC DNA]</scope>
</reference>
<dbReference type="Proteomes" id="UP000479000">
    <property type="component" value="Unassembled WGS sequence"/>
</dbReference>
<evidence type="ECO:0000313" key="2">
    <source>
        <dbReference type="Proteomes" id="UP000479000"/>
    </source>
</evidence>
<organism evidence="1 2">
    <name type="scientific">Nesidiocoris tenuis</name>
    <dbReference type="NCBI Taxonomy" id="355587"/>
    <lineage>
        <taxon>Eukaryota</taxon>
        <taxon>Metazoa</taxon>
        <taxon>Ecdysozoa</taxon>
        <taxon>Arthropoda</taxon>
        <taxon>Hexapoda</taxon>
        <taxon>Insecta</taxon>
        <taxon>Pterygota</taxon>
        <taxon>Neoptera</taxon>
        <taxon>Paraneoptera</taxon>
        <taxon>Hemiptera</taxon>
        <taxon>Heteroptera</taxon>
        <taxon>Panheteroptera</taxon>
        <taxon>Cimicomorpha</taxon>
        <taxon>Miridae</taxon>
        <taxon>Dicyphina</taxon>
        <taxon>Nesidiocoris</taxon>
    </lineage>
</organism>
<dbReference type="AlphaFoldDB" id="A0A6H5HIJ2"/>
<gene>
    <name evidence="1" type="ORF">NTEN_LOCUS21821</name>
</gene>
<sequence length="169" mass="18742">MPPNLALRMRETPASTGTNANISFTSHRIALDHQLRYQDFSYRYERSTILSTGRRSLENRVIGVRGEPTISIKCLKLINFMNGHKAGGILLKAHVNQPWEYKKSASAMRSRACPAALQERIGTSRGMSFSPQSTRLLPALKTDTGSNASILWFESLNLLSSSSGLLKDC</sequence>
<dbReference type="EMBL" id="CADCXU010032058">
    <property type="protein sequence ID" value="CAB0017902.1"/>
    <property type="molecule type" value="Genomic_DNA"/>
</dbReference>
<accession>A0A6H5HIJ2</accession>
<name>A0A6H5HIJ2_9HEMI</name>
<keyword evidence="2" id="KW-1185">Reference proteome</keyword>